<evidence type="ECO:0000256" key="5">
    <source>
        <dbReference type="ARBA" id="ARBA00022801"/>
    </source>
</evidence>
<feature type="binding site" evidence="10">
    <location>
        <position position="70"/>
    </location>
    <ligand>
        <name>substrate</name>
    </ligand>
</feature>
<dbReference type="Gene3D" id="3.90.950.10">
    <property type="match status" value="1"/>
</dbReference>
<evidence type="ECO:0000256" key="9">
    <source>
        <dbReference type="ARBA" id="ARBA00052017"/>
    </source>
</evidence>
<feature type="active site" description="Proton acceptor" evidence="10">
    <location>
        <position position="69"/>
    </location>
</feature>
<dbReference type="EC" id="3.6.1.66" evidence="10"/>
<dbReference type="PANTHER" id="PTHR11067:SF9">
    <property type="entry name" value="INOSINE TRIPHOSPHATE PYROPHOSPHATASE"/>
    <property type="match status" value="1"/>
</dbReference>
<evidence type="ECO:0000256" key="1">
    <source>
        <dbReference type="ARBA" id="ARBA00008023"/>
    </source>
</evidence>
<dbReference type="GO" id="GO:0035870">
    <property type="term" value="F:dITP diphosphatase activity"/>
    <property type="evidence" value="ECO:0007669"/>
    <property type="project" value="UniProtKB-UniRule"/>
</dbReference>
<evidence type="ECO:0000256" key="4">
    <source>
        <dbReference type="ARBA" id="ARBA00022741"/>
    </source>
</evidence>
<name>A0A9D0YQS0_AQUAO</name>
<evidence type="ECO:0000256" key="7">
    <source>
        <dbReference type="ARBA" id="ARBA00023080"/>
    </source>
</evidence>
<accession>A0A9D0YQS0</accession>
<comment type="catalytic activity">
    <reaction evidence="8 10">
        <text>dITP + H2O = dIMP + diphosphate + H(+)</text>
        <dbReference type="Rhea" id="RHEA:28342"/>
        <dbReference type="ChEBI" id="CHEBI:15377"/>
        <dbReference type="ChEBI" id="CHEBI:15378"/>
        <dbReference type="ChEBI" id="CHEBI:33019"/>
        <dbReference type="ChEBI" id="CHEBI:61194"/>
        <dbReference type="ChEBI" id="CHEBI:61382"/>
        <dbReference type="EC" id="3.6.1.66"/>
    </reaction>
</comment>
<sequence length="202" mass="22619">MELNKVLIASSNSKKIREIEEFLKPLGIEVVLPSRKLEVEETGTTFLENAYLKAKAYHEEFCLPTLADDSGLIADAIAPYPGVYSARFYSLEVFGKEEPIPSEDSANIKKLLRVLKDKENRNARFVACIVLYLGDGKGIFSEGVVKGYITDTPRGHKGFGYDPIFVPEGFNVTFAQMELSQKQKISHRARALKKLAEMLKTL</sequence>
<dbReference type="AlphaFoldDB" id="A0A9D0YQS0"/>
<comment type="function">
    <text evidence="10">Pyrophosphatase that catalyzes the hydrolysis of nucleoside triphosphates to their monophosphate derivatives, with a high preference for the non-canonical purine nucleotides XTP (xanthosine triphosphate), dITP (deoxyinosine triphosphate) and ITP. Seems to function as a house-cleaning enzyme that removes non-canonical purine nucleotides from the nucleotide pool, thus preventing their incorporation into DNA/RNA and avoiding chromosomal lesions.</text>
</comment>
<reference evidence="12" key="1">
    <citation type="journal article" date="2020" name="ISME J.">
        <title>Gammaproteobacteria mediating utilization of methyl-, sulfur- and petroleum organic compounds in deep ocean hydrothermal plumes.</title>
        <authorList>
            <person name="Zhou Z."/>
            <person name="Liu Y."/>
            <person name="Pan J."/>
            <person name="Cron B.R."/>
            <person name="Toner B.M."/>
            <person name="Anantharaman K."/>
            <person name="Breier J.A."/>
            <person name="Dick G.J."/>
            <person name="Li M."/>
        </authorList>
    </citation>
    <scope>NUCLEOTIDE SEQUENCE</scope>
    <source>
        <strain evidence="12">SZUA-1501</strain>
    </source>
</reference>
<dbReference type="HAMAP" id="MF_01405">
    <property type="entry name" value="Non_canon_purine_NTPase"/>
    <property type="match status" value="1"/>
</dbReference>
<dbReference type="InterPro" id="IPR029001">
    <property type="entry name" value="ITPase-like_fam"/>
</dbReference>
<evidence type="ECO:0000256" key="8">
    <source>
        <dbReference type="ARBA" id="ARBA00051875"/>
    </source>
</evidence>
<feature type="binding site" evidence="10">
    <location>
        <begin position="159"/>
        <end position="162"/>
    </location>
    <ligand>
        <name>substrate</name>
    </ligand>
</feature>
<dbReference type="SUPFAM" id="SSF52972">
    <property type="entry name" value="ITPase-like"/>
    <property type="match status" value="1"/>
</dbReference>
<dbReference type="FunFam" id="3.90.950.10:FF:000001">
    <property type="entry name" value="dITP/XTP pyrophosphatase"/>
    <property type="match status" value="1"/>
</dbReference>
<evidence type="ECO:0000256" key="10">
    <source>
        <dbReference type="HAMAP-Rule" id="MF_01405"/>
    </source>
</evidence>
<protein>
    <recommendedName>
        <fullName evidence="10">dITP/XTP pyrophosphatase</fullName>
        <ecNumber evidence="10">3.6.1.66</ecNumber>
    </recommendedName>
    <alternativeName>
        <fullName evidence="10">Non-canonical purine NTP pyrophosphatase</fullName>
    </alternativeName>
    <alternativeName>
        <fullName evidence="10">Non-standard purine NTP pyrophosphatase</fullName>
    </alternativeName>
    <alternativeName>
        <fullName evidence="10">Nucleoside-triphosphate diphosphatase</fullName>
    </alternativeName>
    <alternativeName>
        <fullName evidence="10">Nucleoside-triphosphate pyrophosphatase</fullName>
        <shortName evidence="10">NTPase</shortName>
    </alternativeName>
</protein>
<dbReference type="CDD" id="cd00515">
    <property type="entry name" value="HAM1"/>
    <property type="match status" value="1"/>
</dbReference>
<organism evidence="12 13">
    <name type="scientific">Aquifex aeolicus</name>
    <dbReference type="NCBI Taxonomy" id="63363"/>
    <lineage>
        <taxon>Bacteria</taxon>
        <taxon>Pseudomonadati</taxon>
        <taxon>Aquificota</taxon>
        <taxon>Aquificia</taxon>
        <taxon>Aquificales</taxon>
        <taxon>Aquificaceae</taxon>
        <taxon>Aquifex</taxon>
    </lineage>
</organism>
<dbReference type="InterPro" id="IPR002637">
    <property type="entry name" value="RdgB/HAM1"/>
</dbReference>
<dbReference type="GO" id="GO:0009117">
    <property type="term" value="P:nucleotide metabolic process"/>
    <property type="evidence" value="ECO:0007669"/>
    <property type="project" value="UniProtKB-KW"/>
</dbReference>
<dbReference type="Pfam" id="PF01725">
    <property type="entry name" value="Ham1p_like"/>
    <property type="match status" value="1"/>
</dbReference>
<dbReference type="GO" id="GO:0017111">
    <property type="term" value="F:ribonucleoside triphosphate phosphatase activity"/>
    <property type="evidence" value="ECO:0007669"/>
    <property type="project" value="InterPro"/>
</dbReference>
<feature type="binding site" evidence="10">
    <location>
        <position position="40"/>
    </location>
    <ligand>
        <name>Mg(2+)</name>
        <dbReference type="ChEBI" id="CHEBI:18420"/>
    </ligand>
</feature>
<feature type="binding site" evidence="10">
    <location>
        <begin position="187"/>
        <end position="188"/>
    </location>
    <ligand>
        <name>substrate</name>
    </ligand>
</feature>
<keyword evidence="6 10" id="KW-0460">Magnesium</keyword>
<comment type="cofactor">
    <cofactor evidence="10">
        <name>Mg(2+)</name>
        <dbReference type="ChEBI" id="CHEBI:18420"/>
    </cofactor>
    <text evidence="10">Binds 1 Mg(2+) ion per subunit.</text>
</comment>
<evidence type="ECO:0000313" key="12">
    <source>
        <dbReference type="EMBL" id="HIP98818.1"/>
    </source>
</evidence>
<comment type="similarity">
    <text evidence="1 10 11">Belongs to the HAM1 NTPase family.</text>
</comment>
<evidence type="ECO:0000256" key="3">
    <source>
        <dbReference type="ARBA" id="ARBA00022723"/>
    </source>
</evidence>
<dbReference type="GO" id="GO:0046872">
    <property type="term" value="F:metal ion binding"/>
    <property type="evidence" value="ECO:0007669"/>
    <property type="project" value="UniProtKB-KW"/>
</dbReference>
<dbReference type="NCBIfam" id="TIGR00042">
    <property type="entry name" value="RdgB/HAM1 family non-canonical purine NTP pyrophosphatase"/>
    <property type="match status" value="1"/>
</dbReference>
<dbReference type="GO" id="GO:0000166">
    <property type="term" value="F:nucleotide binding"/>
    <property type="evidence" value="ECO:0007669"/>
    <property type="project" value="UniProtKB-KW"/>
</dbReference>
<dbReference type="GO" id="GO:0036220">
    <property type="term" value="F:ITP diphosphatase activity"/>
    <property type="evidence" value="ECO:0007669"/>
    <property type="project" value="UniProtKB-UniRule"/>
</dbReference>
<dbReference type="GO" id="GO:0005829">
    <property type="term" value="C:cytosol"/>
    <property type="evidence" value="ECO:0007669"/>
    <property type="project" value="TreeGrafter"/>
</dbReference>
<feature type="binding site" evidence="10">
    <location>
        <position position="182"/>
    </location>
    <ligand>
        <name>substrate</name>
    </ligand>
</feature>
<evidence type="ECO:0000256" key="11">
    <source>
        <dbReference type="RuleBase" id="RU003781"/>
    </source>
</evidence>
<dbReference type="GO" id="GO:0009146">
    <property type="term" value="P:purine nucleoside triphosphate catabolic process"/>
    <property type="evidence" value="ECO:0007669"/>
    <property type="project" value="UniProtKB-UniRule"/>
</dbReference>
<evidence type="ECO:0000313" key="13">
    <source>
        <dbReference type="Proteomes" id="UP000606463"/>
    </source>
</evidence>
<dbReference type="Proteomes" id="UP000606463">
    <property type="component" value="Unassembled WGS sequence"/>
</dbReference>
<proteinExistence type="inferred from homology"/>
<keyword evidence="7 10" id="KW-0546">Nucleotide metabolism</keyword>
<comment type="catalytic activity">
    <reaction evidence="10">
        <text>ITP + H2O = IMP + diphosphate + H(+)</text>
        <dbReference type="Rhea" id="RHEA:29399"/>
        <dbReference type="ChEBI" id="CHEBI:15377"/>
        <dbReference type="ChEBI" id="CHEBI:15378"/>
        <dbReference type="ChEBI" id="CHEBI:33019"/>
        <dbReference type="ChEBI" id="CHEBI:58053"/>
        <dbReference type="ChEBI" id="CHEBI:61402"/>
        <dbReference type="EC" id="3.6.1.66"/>
    </reaction>
</comment>
<evidence type="ECO:0000256" key="2">
    <source>
        <dbReference type="ARBA" id="ARBA00011738"/>
    </source>
</evidence>
<feature type="binding site" evidence="10">
    <location>
        <begin position="10"/>
        <end position="15"/>
    </location>
    <ligand>
        <name>substrate</name>
    </ligand>
</feature>
<keyword evidence="4 10" id="KW-0547">Nucleotide-binding</keyword>
<dbReference type="GO" id="GO:0036222">
    <property type="term" value="F:XTP diphosphatase activity"/>
    <property type="evidence" value="ECO:0007669"/>
    <property type="project" value="UniProtKB-UniRule"/>
</dbReference>
<dbReference type="PANTHER" id="PTHR11067">
    <property type="entry name" value="INOSINE TRIPHOSPHATE PYROPHOSPHATASE/HAM1 PROTEIN"/>
    <property type="match status" value="1"/>
</dbReference>
<keyword evidence="5 10" id="KW-0378">Hydrolase</keyword>
<comment type="catalytic activity">
    <reaction evidence="9 10">
        <text>XTP + H2O = XMP + diphosphate + H(+)</text>
        <dbReference type="Rhea" id="RHEA:28610"/>
        <dbReference type="ChEBI" id="CHEBI:15377"/>
        <dbReference type="ChEBI" id="CHEBI:15378"/>
        <dbReference type="ChEBI" id="CHEBI:33019"/>
        <dbReference type="ChEBI" id="CHEBI:57464"/>
        <dbReference type="ChEBI" id="CHEBI:61314"/>
        <dbReference type="EC" id="3.6.1.66"/>
    </reaction>
</comment>
<feature type="binding site" evidence="10">
    <location>
        <position position="69"/>
    </location>
    <ligand>
        <name>Mg(2+)</name>
        <dbReference type="ChEBI" id="CHEBI:18420"/>
    </ligand>
</feature>
<dbReference type="EMBL" id="DQVE01000056">
    <property type="protein sequence ID" value="HIP98818.1"/>
    <property type="molecule type" value="Genomic_DNA"/>
</dbReference>
<comment type="caution">
    <text evidence="12">The sequence shown here is derived from an EMBL/GenBank/DDBJ whole genome shotgun (WGS) entry which is preliminary data.</text>
</comment>
<keyword evidence="3 10" id="KW-0479">Metal-binding</keyword>
<evidence type="ECO:0000256" key="6">
    <source>
        <dbReference type="ARBA" id="ARBA00022842"/>
    </source>
</evidence>
<dbReference type="InterPro" id="IPR020922">
    <property type="entry name" value="dITP/XTP_pyrophosphatase"/>
</dbReference>
<gene>
    <name evidence="12" type="primary">rdgB</name>
    <name evidence="12" type="ORF">EYH37_05625</name>
</gene>
<comment type="subunit">
    <text evidence="2 10">Homodimer.</text>
</comment>
<dbReference type="NCBIfam" id="NF011399">
    <property type="entry name" value="PRK14824.1"/>
    <property type="match status" value="1"/>
</dbReference>